<organism evidence="1 2">
    <name type="scientific">SAR86 cluster bacterium</name>
    <dbReference type="NCBI Taxonomy" id="2030880"/>
    <lineage>
        <taxon>Bacteria</taxon>
        <taxon>Pseudomonadati</taxon>
        <taxon>Pseudomonadota</taxon>
        <taxon>Gammaproteobacteria</taxon>
        <taxon>SAR86 cluster</taxon>
    </lineage>
</organism>
<accession>A0A2A5AWD6</accession>
<reference evidence="2" key="1">
    <citation type="submission" date="2017-08" db="EMBL/GenBank/DDBJ databases">
        <title>A dynamic microbial community with high functional redundancy inhabits the cold, oxic subseafloor aquifer.</title>
        <authorList>
            <person name="Tully B.J."/>
            <person name="Wheat C.G."/>
            <person name="Glazer B.T."/>
            <person name="Huber J.A."/>
        </authorList>
    </citation>
    <scope>NUCLEOTIDE SEQUENCE [LARGE SCALE GENOMIC DNA]</scope>
</reference>
<comment type="caution">
    <text evidence="1">The sequence shown here is derived from an EMBL/GenBank/DDBJ whole genome shotgun (WGS) entry which is preliminary data.</text>
</comment>
<gene>
    <name evidence="1" type="ORF">COA96_11460</name>
</gene>
<evidence type="ECO:0000313" key="1">
    <source>
        <dbReference type="EMBL" id="PCJ23562.1"/>
    </source>
</evidence>
<dbReference type="Proteomes" id="UP000218327">
    <property type="component" value="Unassembled WGS sequence"/>
</dbReference>
<dbReference type="AlphaFoldDB" id="A0A2A5AWD6"/>
<protein>
    <submittedName>
        <fullName evidence="1">Uncharacterized protein</fullName>
    </submittedName>
</protein>
<name>A0A2A5AWD6_9GAMM</name>
<sequence length="61" mass="7097">MSGQHNWGLRINHDKFNEKHELFPKHWQTLLLYYYLGVFSSKVARSGLIASFAGTDFLVNL</sequence>
<dbReference type="EMBL" id="NVVJ01000037">
    <property type="protein sequence ID" value="PCJ23562.1"/>
    <property type="molecule type" value="Genomic_DNA"/>
</dbReference>
<evidence type="ECO:0000313" key="2">
    <source>
        <dbReference type="Proteomes" id="UP000218327"/>
    </source>
</evidence>
<proteinExistence type="predicted"/>